<proteinExistence type="predicted"/>
<feature type="region of interest" description="Disordered" evidence="1">
    <location>
        <begin position="42"/>
        <end position="67"/>
    </location>
</feature>
<sequence length="191" mass="20670">MNALTMTIPLPADLNALPEAKVHWLPCTIHSDQEASVDKYFLPQPVSPSLNDAGETTETAPASGEAPSIALKAESTHFRASFRGRRLEGQVPNMHDFSALLVETSEGVDQDQSEGEVDDSKMELDTTQHATSTLRLTPVARVVEPIVWDHDQLPLVHTSAVLKGLEWAWLSSAVHQPVSQVDDGAESALDG</sequence>
<dbReference type="PANTHER" id="PTHR47204">
    <property type="entry name" value="OS02G0168900 PROTEIN"/>
    <property type="match status" value="1"/>
</dbReference>
<dbReference type="PANTHER" id="PTHR47204:SF1">
    <property type="entry name" value="RIBONUCLEASE H2 SUBUNIT C"/>
    <property type="match status" value="1"/>
</dbReference>
<evidence type="ECO:0000313" key="3">
    <source>
        <dbReference type="Proteomes" id="UP000193411"/>
    </source>
</evidence>
<evidence type="ECO:0000313" key="2">
    <source>
        <dbReference type="EMBL" id="ORZ33952.1"/>
    </source>
</evidence>
<dbReference type="Pfam" id="PF08615">
    <property type="entry name" value="RNase_H2_suC"/>
    <property type="match status" value="1"/>
</dbReference>
<dbReference type="Gene3D" id="2.40.128.680">
    <property type="match status" value="1"/>
</dbReference>
<dbReference type="AlphaFoldDB" id="A0A1Y2HLI1"/>
<accession>A0A1Y2HLI1</accession>
<dbReference type="OrthoDB" id="6222486at2759"/>
<organism evidence="2 3">
    <name type="scientific">Catenaria anguillulae PL171</name>
    <dbReference type="NCBI Taxonomy" id="765915"/>
    <lineage>
        <taxon>Eukaryota</taxon>
        <taxon>Fungi</taxon>
        <taxon>Fungi incertae sedis</taxon>
        <taxon>Blastocladiomycota</taxon>
        <taxon>Blastocladiomycetes</taxon>
        <taxon>Blastocladiales</taxon>
        <taxon>Catenariaceae</taxon>
        <taxon>Catenaria</taxon>
    </lineage>
</organism>
<dbReference type="InterPro" id="IPR013924">
    <property type="entry name" value="RNase_H2_suC"/>
</dbReference>
<dbReference type="Proteomes" id="UP000193411">
    <property type="component" value="Unassembled WGS sequence"/>
</dbReference>
<feature type="non-terminal residue" evidence="2">
    <location>
        <position position="191"/>
    </location>
</feature>
<dbReference type="STRING" id="765915.A0A1Y2HLI1"/>
<dbReference type="GO" id="GO:0006401">
    <property type="term" value="P:RNA catabolic process"/>
    <property type="evidence" value="ECO:0007669"/>
    <property type="project" value="InterPro"/>
</dbReference>
<comment type="caution">
    <text evidence="2">The sequence shown here is derived from an EMBL/GenBank/DDBJ whole genome shotgun (WGS) entry which is preliminary data.</text>
</comment>
<dbReference type="GO" id="GO:0032299">
    <property type="term" value="C:ribonuclease H2 complex"/>
    <property type="evidence" value="ECO:0007669"/>
    <property type="project" value="InterPro"/>
</dbReference>
<gene>
    <name evidence="2" type="ORF">BCR44DRAFT_35619</name>
</gene>
<name>A0A1Y2HLI1_9FUNG</name>
<keyword evidence="3" id="KW-1185">Reference proteome</keyword>
<dbReference type="EMBL" id="MCFL01000032">
    <property type="protein sequence ID" value="ORZ33952.1"/>
    <property type="molecule type" value="Genomic_DNA"/>
</dbReference>
<reference evidence="2 3" key="1">
    <citation type="submission" date="2016-07" db="EMBL/GenBank/DDBJ databases">
        <title>Pervasive Adenine N6-methylation of Active Genes in Fungi.</title>
        <authorList>
            <consortium name="DOE Joint Genome Institute"/>
            <person name="Mondo S.J."/>
            <person name="Dannebaum R.O."/>
            <person name="Kuo R.C."/>
            <person name="Labutti K."/>
            <person name="Haridas S."/>
            <person name="Kuo A."/>
            <person name="Salamov A."/>
            <person name="Ahrendt S.R."/>
            <person name="Lipzen A."/>
            <person name="Sullivan W."/>
            <person name="Andreopoulos W.B."/>
            <person name="Clum A."/>
            <person name="Lindquist E."/>
            <person name="Daum C."/>
            <person name="Ramamoorthy G.K."/>
            <person name="Gryganskyi A."/>
            <person name="Culley D."/>
            <person name="Magnuson J.K."/>
            <person name="James T.Y."/>
            <person name="O'Malley M.A."/>
            <person name="Stajich J.E."/>
            <person name="Spatafora J.W."/>
            <person name="Visel A."/>
            <person name="Grigoriev I.V."/>
        </authorList>
    </citation>
    <scope>NUCLEOTIDE SEQUENCE [LARGE SCALE GENOMIC DNA]</scope>
    <source>
        <strain evidence="2 3">PL171</strain>
    </source>
</reference>
<feature type="compositionally biased region" description="Polar residues" evidence="1">
    <location>
        <begin position="47"/>
        <end position="60"/>
    </location>
</feature>
<dbReference type="CDD" id="cd09271">
    <property type="entry name" value="RNase_H2-C"/>
    <property type="match status" value="1"/>
</dbReference>
<protein>
    <submittedName>
        <fullName evidence="2">Ribonuclease H2, subunit C</fullName>
    </submittedName>
</protein>
<evidence type="ECO:0000256" key="1">
    <source>
        <dbReference type="SAM" id="MobiDB-lite"/>
    </source>
</evidence>